<dbReference type="EMBL" id="JAETXX010000001">
    <property type="protein sequence ID" value="MCF8713392.1"/>
    <property type="molecule type" value="Genomic_DNA"/>
</dbReference>
<dbReference type="PROSITE" id="PS51257">
    <property type="entry name" value="PROKAR_LIPOPROTEIN"/>
    <property type="match status" value="1"/>
</dbReference>
<dbReference type="InterPro" id="IPR027056">
    <property type="entry name" value="Gluconate_2DH_su3"/>
</dbReference>
<protein>
    <submittedName>
        <fullName evidence="1">Gluconate 2-dehydrogenase subunit 3 family protein</fullName>
    </submittedName>
</protein>
<dbReference type="RefSeq" id="WP_236957364.1">
    <property type="nucleotide sequence ID" value="NZ_JAETXX010000001.1"/>
</dbReference>
<keyword evidence="2" id="KW-1185">Reference proteome</keyword>
<evidence type="ECO:0000313" key="2">
    <source>
        <dbReference type="Proteomes" id="UP000829517"/>
    </source>
</evidence>
<comment type="caution">
    <text evidence="1">The sequence shown here is derived from an EMBL/GenBank/DDBJ whole genome shotgun (WGS) entry which is preliminary data.</text>
</comment>
<sequence>MDRRKALRNIGLTAGFVVATPTLLSMLQSCTADKATWVPEFFTAEEGVALTNIVDIIIPETDTPSASQVNVPQFLDKYVNEVETLETQKKYRKRMAGLVSQLKEKYNEDLSDITPEQYEEIVAENLKVSEDKRKDLNKRISIEGNEVEIGTTENKVEDNEALAFGMINDLRWTTINAYKNSQKIGEEVLAYDPVPGVYNGCMTVEEATKGKAWSL</sequence>
<name>A0ABS9IYY9_9FLAO</name>
<gene>
    <name evidence="1" type="ORF">JM658_01000</name>
</gene>
<proteinExistence type="predicted"/>
<evidence type="ECO:0000313" key="1">
    <source>
        <dbReference type="EMBL" id="MCF8713392.1"/>
    </source>
</evidence>
<organism evidence="1 2">
    <name type="scientific">Joostella atrarenae</name>
    <dbReference type="NCBI Taxonomy" id="679257"/>
    <lineage>
        <taxon>Bacteria</taxon>
        <taxon>Pseudomonadati</taxon>
        <taxon>Bacteroidota</taxon>
        <taxon>Flavobacteriia</taxon>
        <taxon>Flavobacteriales</taxon>
        <taxon>Flavobacteriaceae</taxon>
        <taxon>Joostella</taxon>
    </lineage>
</organism>
<accession>A0ABS9IYY9</accession>
<dbReference type="Pfam" id="PF13618">
    <property type="entry name" value="Gluconate_2-dh3"/>
    <property type="match status" value="1"/>
</dbReference>
<reference evidence="1 2" key="1">
    <citation type="submission" date="2021-01" db="EMBL/GenBank/DDBJ databases">
        <title>Genome sequencing of Joostella atrarenae M1-2 (= KCTC 23194).</title>
        <authorList>
            <person name="Zakaria M.R."/>
            <person name="Lam M.Q."/>
            <person name="Chong C.S."/>
        </authorList>
    </citation>
    <scope>NUCLEOTIDE SEQUENCE [LARGE SCALE GENOMIC DNA]</scope>
    <source>
        <strain evidence="1 2">M1-2</strain>
    </source>
</reference>
<dbReference type="Proteomes" id="UP000829517">
    <property type="component" value="Unassembled WGS sequence"/>
</dbReference>